<keyword evidence="6 8" id="KW-0326">Glycosidase</keyword>
<dbReference type="GO" id="GO:0006032">
    <property type="term" value="P:chitin catabolic process"/>
    <property type="evidence" value="ECO:0007669"/>
    <property type="project" value="UniProtKB-KW"/>
</dbReference>
<dbReference type="Proteomes" id="UP000053317">
    <property type="component" value="Unassembled WGS sequence"/>
</dbReference>
<reference evidence="13 14" key="1">
    <citation type="submission" date="2015-05" db="EMBL/GenBank/DDBJ databases">
        <title>Distinctive expansion of gene families associated with plant cell wall degradation and secondary metabolism in the genomes of grapevine trunk pathogens.</title>
        <authorList>
            <person name="Lawrence D.P."/>
            <person name="Travadon R."/>
            <person name="Rolshausen P.E."/>
            <person name="Baumgartner K."/>
        </authorList>
    </citation>
    <scope>NUCLEOTIDE SEQUENCE [LARGE SCALE GENOMIC DNA]</scope>
    <source>
        <strain evidence="13">UCRPC4</strain>
    </source>
</reference>
<dbReference type="PROSITE" id="PS51910">
    <property type="entry name" value="GH18_2"/>
    <property type="match status" value="1"/>
</dbReference>
<dbReference type="EC" id="3.2.1.14" evidence="2"/>
<feature type="signal peptide" evidence="11">
    <location>
        <begin position="1"/>
        <end position="22"/>
    </location>
</feature>
<evidence type="ECO:0000256" key="3">
    <source>
        <dbReference type="ARBA" id="ARBA00022801"/>
    </source>
</evidence>
<dbReference type="InterPro" id="IPR001223">
    <property type="entry name" value="Glyco_hydro18_cat"/>
</dbReference>
<evidence type="ECO:0000313" key="14">
    <source>
        <dbReference type="Proteomes" id="UP000053317"/>
    </source>
</evidence>
<dbReference type="OrthoDB" id="2425929at2759"/>
<evidence type="ECO:0000256" key="5">
    <source>
        <dbReference type="ARBA" id="ARBA00023277"/>
    </source>
</evidence>
<evidence type="ECO:0000256" key="9">
    <source>
        <dbReference type="RuleBase" id="RU004453"/>
    </source>
</evidence>
<dbReference type="Pfam" id="PF00704">
    <property type="entry name" value="Glyco_hydro_18"/>
    <property type="match status" value="1"/>
</dbReference>
<dbReference type="GO" id="GO:0005576">
    <property type="term" value="C:extracellular region"/>
    <property type="evidence" value="ECO:0007669"/>
    <property type="project" value="TreeGrafter"/>
</dbReference>
<feature type="coiled-coil region" evidence="10">
    <location>
        <begin position="116"/>
        <end position="143"/>
    </location>
</feature>
<keyword evidence="7" id="KW-0624">Polysaccharide degradation</keyword>
<evidence type="ECO:0000256" key="10">
    <source>
        <dbReference type="SAM" id="Coils"/>
    </source>
</evidence>
<dbReference type="InterPro" id="IPR017853">
    <property type="entry name" value="GH"/>
</dbReference>
<keyword evidence="3 8" id="KW-0378">Hydrolase</keyword>
<proteinExistence type="inferred from homology"/>
<evidence type="ECO:0000313" key="13">
    <source>
        <dbReference type="EMBL" id="KKY22805.1"/>
    </source>
</evidence>
<evidence type="ECO:0000259" key="12">
    <source>
        <dbReference type="PROSITE" id="PS51910"/>
    </source>
</evidence>
<dbReference type="SUPFAM" id="SSF51445">
    <property type="entry name" value="(Trans)glycosidases"/>
    <property type="match status" value="1"/>
</dbReference>
<dbReference type="InterPro" id="IPR050542">
    <property type="entry name" value="Glycosyl_Hydrlase18_Chitinase"/>
</dbReference>
<evidence type="ECO:0000256" key="6">
    <source>
        <dbReference type="ARBA" id="ARBA00023295"/>
    </source>
</evidence>
<dbReference type="GO" id="GO:0008843">
    <property type="term" value="F:endochitinase activity"/>
    <property type="evidence" value="ECO:0007669"/>
    <property type="project" value="UniProtKB-EC"/>
</dbReference>
<keyword evidence="4" id="KW-0146">Chitin degradation</keyword>
<evidence type="ECO:0000256" key="11">
    <source>
        <dbReference type="SAM" id="SignalP"/>
    </source>
</evidence>
<sequence>MAGRMIAGALLFLTFLAPLVDAHAFHHHHALRRRTHQLRAEHLESRAIGAPYARPAKDAEINRNTAAGGDVKIYETKRSLNKSLREAYDEKIQLRDLVLRTLADNSPRLRNRHYTTIDLDQENEELQDGLDELNSAFDQLYNVLAKTLPGCLGTTVSVPTYATTTTPTAAGGVVTVYSTSNYYLTGTSSEADFGSSLVDGTADPTQATTSYVTSHPYSTGYSNSTLNSTSTYPNSSTIAGTYTATSTSPSSTSSSTSTSASYKFNPMSSSNVAVYYGQSNITSSVRLDTICEDSSVDIVVLAFITEFDTGSGYPALNLGGSGCWAATTAQTSAGATGLIDCTENVSPQIETCQSLGKPVLLSIGGASSSVTIPSQTASLEYAASLWRLFGEGTGNETIRPFGSVVLDGFDMDNESSDSSNYETFISALRTYASNATKPMYLSAAPQCPRPDANIPLASMQSSLDFIWVQFYNNPSCGLKAGTAFLDSVTAWSDDINSTTAAADGESFTKIDNGVSSPRLYIGAPAFYEAGKDAYTPAADLADLFDEVRDLGLANLGGGMLWNAEWGEENKDSQGRSYVSVFKEDLEG</sequence>
<dbReference type="PANTHER" id="PTHR45708">
    <property type="entry name" value="ENDOCHITINASE"/>
    <property type="match status" value="1"/>
</dbReference>
<comment type="catalytic activity">
    <reaction evidence="1">
        <text>Random endo-hydrolysis of N-acetyl-beta-D-glucosaminide (1-&gt;4)-beta-linkages in chitin and chitodextrins.</text>
        <dbReference type="EC" id="3.2.1.14"/>
    </reaction>
</comment>
<keyword evidence="14" id="KW-1185">Reference proteome</keyword>
<organism evidence="13 14">
    <name type="scientific">Phaeomoniella chlamydospora</name>
    <name type="common">Phaeoacremonium chlamydosporum</name>
    <dbReference type="NCBI Taxonomy" id="158046"/>
    <lineage>
        <taxon>Eukaryota</taxon>
        <taxon>Fungi</taxon>
        <taxon>Dikarya</taxon>
        <taxon>Ascomycota</taxon>
        <taxon>Pezizomycotina</taxon>
        <taxon>Eurotiomycetes</taxon>
        <taxon>Chaetothyriomycetidae</taxon>
        <taxon>Phaeomoniellales</taxon>
        <taxon>Phaeomoniellaceae</taxon>
        <taxon>Phaeomoniella</taxon>
    </lineage>
</organism>
<feature type="chain" id="PRO_5002544999" description="chitinase" evidence="11">
    <location>
        <begin position="23"/>
        <end position="587"/>
    </location>
</feature>
<accession>A0A0G2H1Y5</accession>
<dbReference type="PANTHER" id="PTHR45708:SF49">
    <property type="entry name" value="ENDOCHITINASE"/>
    <property type="match status" value="1"/>
</dbReference>
<keyword evidence="10" id="KW-0175">Coiled coil</keyword>
<keyword evidence="11" id="KW-0732">Signal</keyword>
<evidence type="ECO:0000256" key="7">
    <source>
        <dbReference type="ARBA" id="ARBA00023326"/>
    </source>
</evidence>
<evidence type="ECO:0000256" key="8">
    <source>
        <dbReference type="RuleBase" id="RU000489"/>
    </source>
</evidence>
<reference evidence="13 14" key="2">
    <citation type="submission" date="2015-05" db="EMBL/GenBank/DDBJ databases">
        <authorList>
            <person name="Morales-Cruz A."/>
            <person name="Amrine K.C."/>
            <person name="Cantu D."/>
        </authorList>
    </citation>
    <scope>NUCLEOTIDE SEQUENCE [LARGE SCALE GENOMIC DNA]</scope>
    <source>
        <strain evidence="13">UCRPC4</strain>
    </source>
</reference>
<evidence type="ECO:0000256" key="1">
    <source>
        <dbReference type="ARBA" id="ARBA00000822"/>
    </source>
</evidence>
<dbReference type="InterPro" id="IPR001579">
    <property type="entry name" value="Glyco_hydro_18_chit_AS"/>
</dbReference>
<dbReference type="AlphaFoldDB" id="A0A0G2H1Y5"/>
<keyword evidence="5" id="KW-0119">Carbohydrate metabolism</keyword>
<evidence type="ECO:0000256" key="2">
    <source>
        <dbReference type="ARBA" id="ARBA00012729"/>
    </source>
</evidence>
<dbReference type="Gene3D" id="3.20.20.80">
    <property type="entry name" value="Glycosidases"/>
    <property type="match status" value="1"/>
</dbReference>
<comment type="similarity">
    <text evidence="9">Belongs to the glycosyl hydrolase 18 family.</text>
</comment>
<dbReference type="EMBL" id="LCWF01000073">
    <property type="protein sequence ID" value="KKY22805.1"/>
    <property type="molecule type" value="Genomic_DNA"/>
</dbReference>
<gene>
    <name evidence="13" type="ORF">UCRPC4_g03131</name>
</gene>
<protein>
    <recommendedName>
        <fullName evidence="2">chitinase</fullName>
        <ecNumber evidence="2">3.2.1.14</ecNumber>
    </recommendedName>
</protein>
<dbReference type="PROSITE" id="PS01095">
    <property type="entry name" value="GH18_1"/>
    <property type="match status" value="1"/>
</dbReference>
<feature type="domain" description="GH18" evidence="12">
    <location>
        <begin position="270"/>
        <end position="587"/>
    </location>
</feature>
<name>A0A0G2H1Y5_PHACM</name>
<evidence type="ECO:0000256" key="4">
    <source>
        <dbReference type="ARBA" id="ARBA00023024"/>
    </source>
</evidence>
<comment type="caution">
    <text evidence="13">The sequence shown here is derived from an EMBL/GenBank/DDBJ whole genome shotgun (WGS) entry which is preliminary data.</text>
</comment>
<dbReference type="GO" id="GO:0000272">
    <property type="term" value="P:polysaccharide catabolic process"/>
    <property type="evidence" value="ECO:0007669"/>
    <property type="project" value="UniProtKB-KW"/>
</dbReference>